<dbReference type="AlphaFoldDB" id="A0A6T1YRN5"/>
<sequence>MRGGGGGMAKRPMVLKATDKPILFLRFVLIVHKCNGPEYFRGHGPQPLPCGWLHASDPNPGALPLNPPGPYSGVLQSEASAVQLLQHRADVLPAGHSRPAPLHPLSNTSDSFALNVR</sequence>
<accession>A0A6T1YRN5</accession>
<name>A0A6T1YRN5_9EUGL</name>
<dbReference type="EMBL" id="HBJA01052197">
    <property type="protein sequence ID" value="CAE0807388.1"/>
    <property type="molecule type" value="Transcribed_RNA"/>
</dbReference>
<evidence type="ECO:0000256" key="1">
    <source>
        <dbReference type="SAM" id="MobiDB-lite"/>
    </source>
</evidence>
<evidence type="ECO:0000313" key="2">
    <source>
        <dbReference type="EMBL" id="CAE0807388.1"/>
    </source>
</evidence>
<reference evidence="2" key="1">
    <citation type="submission" date="2021-01" db="EMBL/GenBank/DDBJ databases">
        <authorList>
            <person name="Corre E."/>
            <person name="Pelletier E."/>
            <person name="Niang G."/>
            <person name="Scheremetjew M."/>
            <person name="Finn R."/>
            <person name="Kale V."/>
            <person name="Holt S."/>
            <person name="Cochrane G."/>
            <person name="Meng A."/>
            <person name="Brown T."/>
            <person name="Cohen L."/>
        </authorList>
    </citation>
    <scope>NUCLEOTIDE SEQUENCE</scope>
    <source>
        <strain evidence="2">CCMP1594</strain>
    </source>
</reference>
<feature type="compositionally biased region" description="Polar residues" evidence="1">
    <location>
        <begin position="105"/>
        <end position="117"/>
    </location>
</feature>
<organism evidence="2">
    <name type="scientific">Eutreptiella gymnastica</name>
    <dbReference type="NCBI Taxonomy" id="73025"/>
    <lineage>
        <taxon>Eukaryota</taxon>
        <taxon>Discoba</taxon>
        <taxon>Euglenozoa</taxon>
        <taxon>Euglenida</taxon>
        <taxon>Spirocuta</taxon>
        <taxon>Euglenophyceae</taxon>
        <taxon>Eutreptiales</taxon>
        <taxon>Eutreptiaceae</taxon>
        <taxon>Eutreptiella</taxon>
    </lineage>
</organism>
<evidence type="ECO:0000313" key="3">
    <source>
        <dbReference type="EMBL" id="CAE0807389.1"/>
    </source>
</evidence>
<gene>
    <name evidence="2" type="ORF">EGYM00163_LOCUS18517</name>
    <name evidence="3" type="ORF">EGYM00163_LOCUS18518</name>
</gene>
<protein>
    <submittedName>
        <fullName evidence="2">Uncharacterized protein</fullName>
    </submittedName>
</protein>
<dbReference type="EMBL" id="HBJA01052198">
    <property type="protein sequence ID" value="CAE0807389.1"/>
    <property type="molecule type" value="Transcribed_RNA"/>
</dbReference>
<proteinExistence type="predicted"/>
<feature type="region of interest" description="Disordered" evidence="1">
    <location>
        <begin position="95"/>
        <end position="117"/>
    </location>
</feature>